<dbReference type="SUPFAM" id="SSF49265">
    <property type="entry name" value="Fibronectin type III"/>
    <property type="match status" value="9"/>
</dbReference>
<dbReference type="Pfam" id="PF00041">
    <property type="entry name" value="fn3"/>
    <property type="match status" value="12"/>
</dbReference>
<dbReference type="CDD" id="cd00063">
    <property type="entry name" value="FN3"/>
    <property type="match status" value="12"/>
</dbReference>
<evidence type="ECO:0000313" key="3">
    <source>
        <dbReference type="Proteomes" id="UP000694569"/>
    </source>
</evidence>
<feature type="domain" description="Fibronectin type-III" evidence="1">
    <location>
        <begin position="831"/>
        <end position="924"/>
    </location>
</feature>
<dbReference type="PANTHER" id="PTHR46957">
    <property type="entry name" value="CYTOKINE RECEPTOR"/>
    <property type="match status" value="1"/>
</dbReference>
<dbReference type="OrthoDB" id="10253954at2759"/>
<organism evidence="2 3">
    <name type="scientific">Leptobrachium leishanense</name>
    <name type="common">Leishan spiny toad</name>
    <dbReference type="NCBI Taxonomy" id="445787"/>
    <lineage>
        <taxon>Eukaryota</taxon>
        <taxon>Metazoa</taxon>
        <taxon>Chordata</taxon>
        <taxon>Craniata</taxon>
        <taxon>Vertebrata</taxon>
        <taxon>Euteleostomi</taxon>
        <taxon>Amphibia</taxon>
        <taxon>Batrachia</taxon>
        <taxon>Anura</taxon>
        <taxon>Pelobatoidea</taxon>
        <taxon>Megophryidae</taxon>
        <taxon>Leptobrachium</taxon>
    </lineage>
</organism>
<dbReference type="PANTHER" id="PTHR46957:SF10">
    <property type="entry name" value="PROTEIN TYROSINE PHOSPHATASE, RECEPTOR TYPE, H"/>
    <property type="match status" value="1"/>
</dbReference>
<dbReference type="InterPro" id="IPR013783">
    <property type="entry name" value="Ig-like_fold"/>
</dbReference>
<dbReference type="SMART" id="SM00060">
    <property type="entry name" value="FN3"/>
    <property type="match status" value="15"/>
</dbReference>
<feature type="domain" description="Fibronectin type-III" evidence="1">
    <location>
        <begin position="1005"/>
        <end position="1091"/>
    </location>
</feature>
<reference evidence="2" key="1">
    <citation type="submission" date="2025-08" db="UniProtKB">
        <authorList>
            <consortium name="Ensembl"/>
        </authorList>
    </citation>
    <scope>IDENTIFICATION</scope>
</reference>
<dbReference type="InterPro" id="IPR050713">
    <property type="entry name" value="RTP_Phos/Ushers"/>
</dbReference>
<dbReference type="Gene3D" id="2.60.40.10">
    <property type="entry name" value="Immunoglobulins"/>
    <property type="match status" value="15"/>
</dbReference>
<dbReference type="InterPro" id="IPR036116">
    <property type="entry name" value="FN3_sf"/>
</dbReference>
<dbReference type="Proteomes" id="UP000694569">
    <property type="component" value="Unplaced"/>
</dbReference>
<sequence>RSSYEIQVSGTSPLNLTPNTKNTLVGDLIPGNLYTFTIFAKAGNESIISDRRTLSSYTVPARVNNIIAFKENNNSLNVSWSPPEGNKSAYQIDVLGDHPQQFNVTAESVIITNLTSNFQYTVRISAVVGEYDQRRQGSSTDISVLLSDILSATNITITSVNLVWIQPQNIEDISYNITGFGDPSFIWSGSTEEALIENLTPGNQYVIHLSATSNNTVLYGYGEQISLYTIPAPVENVSIQSITTSSISLIWPIPAGNRSSYEIQVSGASALILNSDTKNATVDGLIPGNLYTLTIFTKAGNDSITSDGTTLSSYTVPAPVENVSIESITTSSISLVWPIPAGNRSSYELQVSGTSPLNLTPNTKNALVGDLIPGNLYTFTIFAKAGNESIISDRRTLSSYTVPARVNNIIAFKENNNSLKVSWSPPEGNKSAYQIDVLGDHPQQFNVTAESVIITNLTSNFQYTVRISAVVGEYDQRRQGSSTDISVLLSDILSATNITITSVNLVWIQPQNLEDISYNITGFGDPSFNWSGSTEEALIENLTPGNLYVIHLSATSNNTVLYGYGEQISLYTIPAPVENVSIESITTSSISLIWPIPAGNRSSYEIQVSGTSPLNLTPDTKNATVGGLIPGNLYTFTIFAKTGNDSIISDKTTLSGYTVPAPVENVSIESITTSSISLIWPIPAGNRSSYEIQVSGTSPLYLTPDTKNATVGGLIPGNLYTFTIFAKTGNDSIISDRTTLSSYTVPAPVENVSIETITTSSISLIWPIPAGNRSSYEIQVSGTSPLNLTPDTKKATVGGLIPGNLYTFTIFTKTGNDSIISNATTVSSYTVPARVNNIIVFKENNNSLKVSWSPPEGNKSAYQIYVLGDHPQQFNVTAESVIITNLTSNFQYTVRISAVVGEYDQRRQGSSTDISVLLSDILSATNITITSVNLVWFQPQNIEDISYNITGFGDPSFNWSGSTEEALIENLTPGNLYVIHLSATANNTVLYGYGEQISLYTIPAPVENVSIQSITTSSISLIWPIPAGNRSSYEIQVSGTSPLMLTPDTKSTTVGGLKPGNLYTFTIFTKAGNDSIISDRTTLSSYTVPASVENVTIENITTNSISLRWPTPDGNRSSYEIQVSGDPSRNFTLHSKNVTVDGLVPGNLYTFNIFAKTGDELISDMTTLSTYAVPATVENITVNNITSSSIYLTWPIPEGNRSSYEIQVSGTPSVNLTVYSESVLVGNLVPGNFYLVTIFAKSGNGLFSSGTDVSAYTEPECVKNFKVTNITLHSVALNWMAATGNITSYFIEVYRNANIYKQFNEESESVLIGDLYAGIQYTFIVCAMAGDNTVKGCRTEISAVTHSSSVTLALVYYATDGQREQNIMAQMNKLVSERFPNQNITAVWKQEKRIL</sequence>
<accession>A0A8C5PI46</accession>
<name>A0A8C5PI46_9ANUR</name>
<dbReference type="GeneTree" id="ENSGT00940000156870"/>
<evidence type="ECO:0000259" key="1">
    <source>
        <dbReference type="PROSITE" id="PS50853"/>
    </source>
</evidence>
<dbReference type="Ensembl" id="ENSLLET00000024027.1">
    <property type="protein sequence ID" value="ENSLLEP00000023150.1"/>
    <property type="gene ID" value="ENSLLEG00000014112.1"/>
</dbReference>
<dbReference type="GO" id="GO:0043235">
    <property type="term" value="C:receptor complex"/>
    <property type="evidence" value="ECO:0007669"/>
    <property type="project" value="TreeGrafter"/>
</dbReference>
<dbReference type="PROSITE" id="PS50853">
    <property type="entry name" value="FN3"/>
    <property type="match status" value="9"/>
</dbReference>
<reference evidence="2" key="2">
    <citation type="submission" date="2025-09" db="UniProtKB">
        <authorList>
            <consortium name="Ensembl"/>
        </authorList>
    </citation>
    <scope>IDENTIFICATION</scope>
</reference>
<feature type="domain" description="Fibronectin type-III" evidence="1">
    <location>
        <begin position="1261"/>
        <end position="1349"/>
    </location>
</feature>
<protein>
    <recommendedName>
        <fullName evidence="1">Fibronectin type-III domain-containing protein</fullName>
    </recommendedName>
</protein>
<evidence type="ECO:0000313" key="2">
    <source>
        <dbReference type="Ensembl" id="ENSLLEP00000023150.1"/>
    </source>
</evidence>
<feature type="domain" description="Fibronectin type-III" evidence="1">
    <location>
        <begin position="662"/>
        <end position="748"/>
    </location>
</feature>
<feature type="domain" description="Fibronectin type-III" evidence="1">
    <location>
        <begin position="576"/>
        <end position="661"/>
    </location>
</feature>
<dbReference type="InterPro" id="IPR003961">
    <property type="entry name" value="FN3_dom"/>
</dbReference>
<feature type="domain" description="Fibronectin type-III" evidence="1">
    <location>
        <begin position="233"/>
        <end position="318"/>
    </location>
</feature>
<feature type="domain" description="Fibronectin type-III" evidence="1">
    <location>
        <begin position="1176"/>
        <end position="1260"/>
    </location>
</feature>
<feature type="domain" description="Fibronectin type-III" evidence="1">
    <location>
        <begin position="59"/>
        <end position="152"/>
    </location>
</feature>
<proteinExistence type="predicted"/>
<keyword evidence="3" id="KW-1185">Reference proteome</keyword>
<feature type="domain" description="Fibronectin type-III" evidence="1">
    <location>
        <begin position="319"/>
        <end position="405"/>
    </location>
</feature>